<dbReference type="PROSITE" id="PS51257">
    <property type="entry name" value="PROKAR_LIPOPROTEIN"/>
    <property type="match status" value="1"/>
</dbReference>
<feature type="compositionally biased region" description="Basic and acidic residues" evidence="1">
    <location>
        <begin position="55"/>
        <end position="65"/>
    </location>
</feature>
<evidence type="ECO:0000256" key="1">
    <source>
        <dbReference type="SAM" id="MobiDB-lite"/>
    </source>
</evidence>
<dbReference type="AlphaFoldDB" id="A0A1D3DN99"/>
<dbReference type="EMBL" id="ASHX02000001">
    <property type="protein sequence ID" value="OEJ93802.1"/>
    <property type="molecule type" value="Genomic_DNA"/>
</dbReference>
<evidence type="ECO:0008006" key="4">
    <source>
        <dbReference type="Google" id="ProtNLM"/>
    </source>
</evidence>
<dbReference type="STRING" id="1306406.J116_004310"/>
<organism evidence="2 3">
    <name type="scientific">Streptomyces thermolilacinus SPC6</name>
    <dbReference type="NCBI Taxonomy" id="1306406"/>
    <lineage>
        <taxon>Bacteria</taxon>
        <taxon>Bacillati</taxon>
        <taxon>Actinomycetota</taxon>
        <taxon>Actinomycetes</taxon>
        <taxon>Kitasatosporales</taxon>
        <taxon>Streptomycetaceae</taxon>
        <taxon>Streptomyces</taxon>
    </lineage>
</organism>
<keyword evidence="3" id="KW-1185">Reference proteome</keyword>
<sequence length="211" mass="22006">MSAWTRGAAAAGALALVLTLAGCQDGSSRSDRKGGGSSSSESDSGSGSGGESGSGEEKTTYRLGEESPAIESDMKASEGATYTLTPTRVTTGTKADMDASGLKKDDKDGPKIPVYVWTKVTHKSGTPMEVGDMDDDLVVRTDKGTRTRALIVILGEAKWPDCPAPETDKKLSPGQSQEICKAFLVPEGEKAAAVEVTRGFYKKPLEWPAAG</sequence>
<dbReference type="OrthoDB" id="4216252at2"/>
<feature type="compositionally biased region" description="Basic and acidic residues" evidence="1">
    <location>
        <begin position="95"/>
        <end position="105"/>
    </location>
</feature>
<accession>A0A1D3DN99</accession>
<gene>
    <name evidence="2" type="ORF">J116_004310</name>
</gene>
<protein>
    <recommendedName>
        <fullName evidence="4">DUF4352 domain-containing protein</fullName>
    </recommendedName>
</protein>
<comment type="caution">
    <text evidence="2">The sequence shown here is derived from an EMBL/GenBank/DDBJ whole genome shotgun (WGS) entry which is preliminary data.</text>
</comment>
<dbReference type="eggNOG" id="ENOG5031GG1">
    <property type="taxonomic scope" value="Bacteria"/>
</dbReference>
<dbReference type="RefSeq" id="WP_023590582.1">
    <property type="nucleotide sequence ID" value="NZ_ASHX02000001.1"/>
</dbReference>
<name>A0A1D3DN99_9ACTN</name>
<dbReference type="Proteomes" id="UP000095329">
    <property type="component" value="Unassembled WGS sequence"/>
</dbReference>
<evidence type="ECO:0000313" key="3">
    <source>
        <dbReference type="Proteomes" id="UP000095329"/>
    </source>
</evidence>
<feature type="compositionally biased region" description="Polar residues" evidence="1">
    <location>
        <begin position="80"/>
        <end position="93"/>
    </location>
</feature>
<reference evidence="2 3" key="1">
    <citation type="journal article" date="2013" name="Genome Announc.">
        <title>Genome Sequence of Streptomyces violaceusniger Strain SPC6, a Halotolerant Streptomycete That Exhibits Rapid Growth and Development.</title>
        <authorList>
            <person name="Chen X."/>
            <person name="Zhang B."/>
            <person name="Zhang W."/>
            <person name="Wu X."/>
            <person name="Zhang M."/>
            <person name="Chen T."/>
            <person name="Liu G."/>
            <person name="Dyson P."/>
        </authorList>
    </citation>
    <scope>NUCLEOTIDE SEQUENCE [LARGE SCALE GENOMIC DNA]</scope>
    <source>
        <strain evidence="2 3">SPC6</strain>
    </source>
</reference>
<evidence type="ECO:0000313" key="2">
    <source>
        <dbReference type="EMBL" id="OEJ93802.1"/>
    </source>
</evidence>
<feature type="region of interest" description="Disordered" evidence="1">
    <location>
        <begin position="24"/>
        <end position="105"/>
    </location>
</feature>
<proteinExistence type="predicted"/>